<feature type="region of interest" description="Disordered" evidence="1">
    <location>
        <begin position="1"/>
        <end position="25"/>
    </location>
</feature>
<accession>A0A420ERS0</accession>
<dbReference type="AlphaFoldDB" id="A0A420ERS0"/>
<name>A0A420ERS0_9SPHN</name>
<proteinExistence type="predicted"/>
<organism evidence="2 3">
    <name type="scientific">Altericroceibacterium spongiae</name>
    <dbReference type="NCBI Taxonomy" id="2320269"/>
    <lineage>
        <taxon>Bacteria</taxon>
        <taxon>Pseudomonadati</taxon>
        <taxon>Pseudomonadota</taxon>
        <taxon>Alphaproteobacteria</taxon>
        <taxon>Sphingomonadales</taxon>
        <taxon>Erythrobacteraceae</taxon>
        <taxon>Altericroceibacterium</taxon>
    </lineage>
</organism>
<evidence type="ECO:0000313" key="2">
    <source>
        <dbReference type="EMBL" id="RKF23361.1"/>
    </source>
</evidence>
<dbReference type="Proteomes" id="UP000284395">
    <property type="component" value="Unassembled WGS sequence"/>
</dbReference>
<evidence type="ECO:0000313" key="3">
    <source>
        <dbReference type="Proteomes" id="UP000284395"/>
    </source>
</evidence>
<evidence type="ECO:0000256" key="1">
    <source>
        <dbReference type="SAM" id="MobiDB-lite"/>
    </source>
</evidence>
<feature type="compositionally biased region" description="Basic and acidic residues" evidence="1">
    <location>
        <begin position="15"/>
        <end position="25"/>
    </location>
</feature>
<comment type="caution">
    <text evidence="2">The sequence shown here is derived from an EMBL/GenBank/DDBJ whole genome shotgun (WGS) entry which is preliminary data.</text>
</comment>
<sequence>MVQPGTHELGLFRSEGTRKQPRDARGRFVRVHYSPARLKILETTRQMRADMGLPPSPWLEPFGKDK</sequence>
<dbReference type="RefSeq" id="WP_120323265.1">
    <property type="nucleotide sequence ID" value="NZ_RAPF01000001.1"/>
</dbReference>
<keyword evidence="3" id="KW-1185">Reference proteome</keyword>
<protein>
    <submittedName>
        <fullName evidence="2">Uncharacterized protein</fullName>
    </submittedName>
</protein>
<reference evidence="2 3" key="1">
    <citation type="submission" date="2018-09" db="EMBL/GenBank/DDBJ databases">
        <title>Altererythrobacter spongiae sp. nov., isolated from a marine sponge.</title>
        <authorList>
            <person name="Zhuang L."/>
            <person name="Luo L."/>
        </authorList>
    </citation>
    <scope>NUCLEOTIDE SEQUENCE [LARGE SCALE GENOMIC DNA]</scope>
    <source>
        <strain evidence="2 3">HN-Y73</strain>
    </source>
</reference>
<gene>
    <name evidence="2" type="ORF">D6851_02500</name>
</gene>
<dbReference type="EMBL" id="RAPF01000001">
    <property type="protein sequence ID" value="RKF23361.1"/>
    <property type="molecule type" value="Genomic_DNA"/>
</dbReference>